<reference evidence="1" key="1">
    <citation type="submission" date="2011-03" db="EMBL/GenBank/DDBJ databases">
        <title>Identification and characteristics of a PAHs degrading bacterium isolated from deep-sea hydrothermal sediments.</title>
        <authorList>
            <person name="Dong C."/>
            <person name="Liao Y."/>
            <person name="Shao Z."/>
        </authorList>
    </citation>
    <scope>NUCLEOTIDE SEQUENCE</scope>
    <source>
        <strain evidence="1">TVG9-VII</strain>
    </source>
</reference>
<proteinExistence type="predicted"/>
<name>G4WYQ9_9SPHN</name>
<evidence type="ECO:0000313" key="1">
    <source>
        <dbReference type="EMBL" id="AEP14470.1"/>
    </source>
</evidence>
<accession>G4WYQ9</accession>
<protein>
    <submittedName>
        <fullName evidence="1">Uncharacterized protein</fullName>
    </submittedName>
</protein>
<dbReference type="AlphaFoldDB" id="G4WYQ9"/>
<sequence>MSALPGSSRVAPSMIEPPITLSLPNAAWSLPSLPHAVLQSQRASGAIDQHLRIVQRLIGTLGLGQQDVIVDVAFNLLGRFDREEVFALDELRPHTRNTQAIPADRLDMGLARNQRDLVAAARKESADDRA</sequence>
<organism evidence="1">
    <name type="scientific">Novosphingobium sp. TVG9-VII</name>
    <dbReference type="NCBI Taxonomy" id="1028165"/>
    <lineage>
        <taxon>Bacteria</taxon>
        <taxon>Pseudomonadati</taxon>
        <taxon>Pseudomonadota</taxon>
        <taxon>Alphaproteobacteria</taxon>
        <taxon>Sphingomonadales</taxon>
        <taxon>Sphingomonadaceae</taxon>
        <taxon>Novosphingobium</taxon>
    </lineage>
</organism>
<dbReference type="EMBL" id="JF710635">
    <property type="protein sequence ID" value="AEP14470.1"/>
    <property type="molecule type" value="Genomic_DNA"/>
</dbReference>